<name>A0A917QAZ4_9NOCA</name>
<protein>
    <submittedName>
        <fullName evidence="1">Uncharacterized protein</fullName>
    </submittedName>
</protein>
<accession>A0A917QAZ4</accession>
<reference evidence="1" key="1">
    <citation type="journal article" date="2014" name="Int. J. Syst. Evol. Microbiol.">
        <title>Complete genome sequence of Corynebacterium casei LMG S-19264T (=DSM 44701T), isolated from a smear-ripened cheese.</title>
        <authorList>
            <consortium name="US DOE Joint Genome Institute (JGI-PGF)"/>
            <person name="Walter F."/>
            <person name="Albersmeier A."/>
            <person name="Kalinowski J."/>
            <person name="Ruckert C."/>
        </authorList>
    </citation>
    <scope>NUCLEOTIDE SEQUENCE</scope>
    <source>
        <strain evidence="1">CGMCC 4.7278</strain>
    </source>
</reference>
<dbReference type="EMBL" id="BMMW01000001">
    <property type="protein sequence ID" value="GGK40305.1"/>
    <property type="molecule type" value="Genomic_DNA"/>
</dbReference>
<sequence>MTTVNVQGWGIVEVGTDIDADFLVNECRRTSIPALSDCQPNAFRMSIEVQQRWGGIAPRALLGCEFIPSKGTSTELEVGVSSFGMLDAGGERTCPSRLWKFPFTAGLPTDLAEAVMSGLTRTLAIRLRPGTLRIDRAGFDVVNSADPVFASAASLLIVAVAAQANGTNPVAAVRMTMETWRREKEDPQRS</sequence>
<gene>
    <name evidence="1" type="ORF">GCM10011591_09940</name>
</gene>
<evidence type="ECO:0000313" key="2">
    <source>
        <dbReference type="Proteomes" id="UP000612956"/>
    </source>
</evidence>
<dbReference type="Proteomes" id="UP000612956">
    <property type="component" value="Unassembled WGS sequence"/>
</dbReference>
<keyword evidence="2" id="KW-1185">Reference proteome</keyword>
<dbReference type="AlphaFoldDB" id="A0A917QAZ4"/>
<organism evidence="1 2">
    <name type="scientific">Nocardia camponoti</name>
    <dbReference type="NCBI Taxonomy" id="1616106"/>
    <lineage>
        <taxon>Bacteria</taxon>
        <taxon>Bacillati</taxon>
        <taxon>Actinomycetota</taxon>
        <taxon>Actinomycetes</taxon>
        <taxon>Mycobacteriales</taxon>
        <taxon>Nocardiaceae</taxon>
        <taxon>Nocardia</taxon>
    </lineage>
</organism>
<reference evidence="1" key="2">
    <citation type="submission" date="2020-09" db="EMBL/GenBank/DDBJ databases">
        <authorList>
            <person name="Sun Q."/>
            <person name="Zhou Y."/>
        </authorList>
    </citation>
    <scope>NUCLEOTIDE SEQUENCE</scope>
    <source>
        <strain evidence="1">CGMCC 4.7278</strain>
    </source>
</reference>
<evidence type="ECO:0000313" key="1">
    <source>
        <dbReference type="EMBL" id="GGK40305.1"/>
    </source>
</evidence>
<comment type="caution">
    <text evidence="1">The sequence shown here is derived from an EMBL/GenBank/DDBJ whole genome shotgun (WGS) entry which is preliminary data.</text>
</comment>
<dbReference type="RefSeq" id="WP_188827589.1">
    <property type="nucleotide sequence ID" value="NZ_BMMW01000001.1"/>
</dbReference>
<proteinExistence type="predicted"/>